<dbReference type="EMBL" id="CP003181">
    <property type="protein sequence ID" value="AHJ63390.2"/>
    <property type="molecule type" value="Genomic_DNA"/>
</dbReference>
<reference evidence="2" key="1">
    <citation type="submission" date="2012-06" db="EMBL/GenBank/DDBJ databases">
        <title>Genome analysis of multiple Granulibacter bethesdensis isolates demonstrates substantial genome diversity.</title>
        <authorList>
            <person name="Greenberg D.E."/>
            <person name="Porcella S.F."/>
            <person name="Zarember K."/>
            <person name="Zelazny A.M."/>
            <person name="Bruno D."/>
            <person name="Martens C."/>
            <person name="Barbian K.D."/>
            <person name="Jaske E."/>
            <person name="Holland S.M."/>
        </authorList>
    </citation>
    <scope>NUCLEOTIDE SEQUENCE [LARGE SCALE GENOMIC DNA]</scope>
    <source>
        <strain evidence="2">CGDNIH3</strain>
    </source>
</reference>
<gene>
    <name evidence="1" type="ORF">GbCGDNIH3_5070</name>
</gene>
<proteinExistence type="predicted"/>
<dbReference type="Proteomes" id="UP000019438">
    <property type="component" value="Chromosome"/>
</dbReference>
<evidence type="ECO:0000313" key="1">
    <source>
        <dbReference type="EMBL" id="AHJ63390.2"/>
    </source>
</evidence>
<sequence>MACRHGMPLHQPVVQRRKGPFVFHKVGLIICNLFANENYSKQVNYFSLVQDKKSLFKTHLKNVICDFIATI</sequence>
<evidence type="ECO:0000313" key="2">
    <source>
        <dbReference type="Proteomes" id="UP000019438"/>
    </source>
</evidence>
<protein>
    <submittedName>
        <fullName evidence="1">Uncharacterized protein</fullName>
    </submittedName>
</protein>
<dbReference type="AlphaFoldDB" id="A0AAN0RE97"/>
<dbReference type="KEGG" id="gbc:GbCGDNIH3_5070"/>
<organism evidence="1 2">
    <name type="scientific">Granulibacter bethesdensis</name>
    <dbReference type="NCBI Taxonomy" id="364410"/>
    <lineage>
        <taxon>Bacteria</taxon>
        <taxon>Pseudomonadati</taxon>
        <taxon>Pseudomonadota</taxon>
        <taxon>Alphaproteobacteria</taxon>
        <taxon>Acetobacterales</taxon>
        <taxon>Acetobacteraceae</taxon>
        <taxon>Granulibacter</taxon>
    </lineage>
</organism>
<accession>A0AAN0RE97</accession>
<name>A0AAN0RE97_9PROT</name>